<feature type="region of interest" description="Disordered" evidence="1">
    <location>
        <begin position="1"/>
        <end position="32"/>
    </location>
</feature>
<dbReference type="AlphaFoldDB" id="A0A6C0JM09"/>
<reference evidence="2" key="1">
    <citation type="journal article" date="2020" name="Nature">
        <title>Giant virus diversity and host interactions through global metagenomics.</title>
        <authorList>
            <person name="Schulz F."/>
            <person name="Roux S."/>
            <person name="Paez-Espino D."/>
            <person name="Jungbluth S."/>
            <person name="Walsh D.A."/>
            <person name="Denef V.J."/>
            <person name="McMahon K.D."/>
            <person name="Konstantinidis K.T."/>
            <person name="Eloe-Fadrosh E.A."/>
            <person name="Kyrpides N.C."/>
            <person name="Woyke T."/>
        </authorList>
    </citation>
    <scope>NUCLEOTIDE SEQUENCE</scope>
    <source>
        <strain evidence="2">GVMAG-M-3300027708-5</strain>
    </source>
</reference>
<accession>A0A6C0JM09</accession>
<organism evidence="2">
    <name type="scientific">viral metagenome</name>
    <dbReference type="NCBI Taxonomy" id="1070528"/>
    <lineage>
        <taxon>unclassified sequences</taxon>
        <taxon>metagenomes</taxon>
        <taxon>organismal metagenomes</taxon>
    </lineage>
</organism>
<feature type="region of interest" description="Disordered" evidence="1">
    <location>
        <begin position="391"/>
        <end position="427"/>
    </location>
</feature>
<evidence type="ECO:0000256" key="1">
    <source>
        <dbReference type="SAM" id="MobiDB-lite"/>
    </source>
</evidence>
<name>A0A6C0JM09_9ZZZZ</name>
<proteinExistence type="predicted"/>
<feature type="compositionally biased region" description="Basic and acidic residues" evidence="1">
    <location>
        <begin position="1"/>
        <end position="19"/>
    </location>
</feature>
<sequence>MPKDLDNTKTNKRPLDKSSDSSQDSKISRCSSSSSNVSAFTELSELFVRPVNYEEGETYVERTKQLVKMQIEKASTDEAPVVFNFAENQQKQHGDVSDSKSYIYAAIKDLLPVLKTTKIVLDERCKQNKDAANVEAKKNETSQNWASIITQKSLLDKEVDKYIAALWRIEESIVFKLRFNPELANVEFLIPKVQNSDGTPERPAFQTLLSISIDYGLSYLLQILLKLKHPFLGFNGKELTLFVFEKEKNQYLTQLTTLRKSFEEGSANYIGYNSSIYQLSQLGSTTDGFGRAKYPESSSIPQNVFIRSQEFVSPLPSQEYSDEAPHEYSDEAPQESCQDNVLSFLRVSDSDSAKSVPDEQSIMTGRDSLLLGMNELIDSLQLSSLKLHDTIESDSAARGGKKSKKSKKSKRKSKRKSKKSRKTKRTK</sequence>
<dbReference type="EMBL" id="MN740405">
    <property type="protein sequence ID" value="QHU04878.1"/>
    <property type="molecule type" value="Genomic_DNA"/>
</dbReference>
<feature type="region of interest" description="Disordered" evidence="1">
    <location>
        <begin position="316"/>
        <end position="335"/>
    </location>
</feature>
<feature type="compositionally biased region" description="Low complexity" evidence="1">
    <location>
        <begin position="20"/>
        <end position="32"/>
    </location>
</feature>
<protein>
    <submittedName>
        <fullName evidence="2">Uncharacterized protein</fullName>
    </submittedName>
</protein>
<evidence type="ECO:0000313" key="2">
    <source>
        <dbReference type="EMBL" id="QHU04878.1"/>
    </source>
</evidence>
<feature type="compositionally biased region" description="Basic residues" evidence="1">
    <location>
        <begin position="399"/>
        <end position="427"/>
    </location>
</feature>